<dbReference type="EMBL" id="JAPUFD010000007">
    <property type="protein sequence ID" value="MDI1488589.1"/>
    <property type="molecule type" value="Genomic_DNA"/>
</dbReference>
<reference evidence="4" key="1">
    <citation type="journal article" date="2023" name="Genome Biol. Evol.">
        <title>First Whole Genome Sequence and Flow Cytometry Genome Size Data for the Lichen-Forming Fungus Ramalina farinacea (Ascomycota).</title>
        <authorList>
            <person name="Llewellyn T."/>
            <person name="Mian S."/>
            <person name="Hill R."/>
            <person name="Leitch I.J."/>
            <person name="Gaya E."/>
        </authorList>
    </citation>
    <scope>NUCLEOTIDE SEQUENCE</scope>
    <source>
        <strain evidence="4">LIQ254RAFAR</strain>
    </source>
</reference>
<evidence type="ECO:0000256" key="3">
    <source>
        <dbReference type="ARBA" id="ARBA00025768"/>
    </source>
</evidence>
<dbReference type="SUPFAM" id="SSF52540">
    <property type="entry name" value="P-loop containing nucleoside triphosphate hydrolases"/>
    <property type="match status" value="1"/>
</dbReference>
<evidence type="ECO:0000313" key="5">
    <source>
        <dbReference type="Proteomes" id="UP001161017"/>
    </source>
</evidence>
<dbReference type="PANTHER" id="PTHR12435">
    <property type="match status" value="1"/>
</dbReference>
<evidence type="ECO:0000256" key="2">
    <source>
        <dbReference type="ARBA" id="ARBA00022840"/>
    </source>
</evidence>
<gene>
    <name evidence="4" type="primary">KTI12</name>
    <name evidence="4" type="ORF">OHK93_007864</name>
</gene>
<dbReference type="Proteomes" id="UP001161017">
    <property type="component" value="Unassembled WGS sequence"/>
</dbReference>
<evidence type="ECO:0000256" key="1">
    <source>
        <dbReference type="ARBA" id="ARBA00022741"/>
    </source>
</evidence>
<comment type="similarity">
    <text evidence="3">Belongs to the KTI12 family.</text>
</comment>
<proteinExistence type="inferred from homology"/>
<dbReference type="InterPro" id="IPR027417">
    <property type="entry name" value="P-loop_NTPase"/>
</dbReference>
<organism evidence="4 5">
    <name type="scientific">Ramalina farinacea</name>
    <dbReference type="NCBI Taxonomy" id="258253"/>
    <lineage>
        <taxon>Eukaryota</taxon>
        <taxon>Fungi</taxon>
        <taxon>Dikarya</taxon>
        <taxon>Ascomycota</taxon>
        <taxon>Pezizomycotina</taxon>
        <taxon>Lecanoromycetes</taxon>
        <taxon>OSLEUM clade</taxon>
        <taxon>Lecanoromycetidae</taxon>
        <taxon>Lecanorales</taxon>
        <taxon>Lecanorineae</taxon>
        <taxon>Ramalinaceae</taxon>
        <taxon>Ramalina</taxon>
    </lineage>
</organism>
<protein>
    <submittedName>
        <fullName evidence="4">Kti12, chromatin associated</fullName>
    </submittedName>
</protein>
<comment type="caution">
    <text evidence="4">The sequence shown here is derived from an EMBL/GenBank/DDBJ whole genome shotgun (WGS) entry which is preliminary data.</text>
</comment>
<dbReference type="Gene3D" id="3.40.50.300">
    <property type="entry name" value="P-loop containing nucleotide triphosphate hydrolases"/>
    <property type="match status" value="1"/>
</dbReference>
<evidence type="ECO:0000313" key="4">
    <source>
        <dbReference type="EMBL" id="MDI1488589.1"/>
    </source>
</evidence>
<keyword evidence="2" id="KW-0067">ATP-binding</keyword>
<keyword evidence="1" id="KW-0547">Nucleotide-binding</keyword>
<name>A0AA43QN06_9LECA</name>
<keyword evidence="5" id="KW-1185">Reference proteome</keyword>
<dbReference type="AlphaFoldDB" id="A0AA43QN06"/>
<dbReference type="GO" id="GO:0005524">
    <property type="term" value="F:ATP binding"/>
    <property type="evidence" value="ECO:0007669"/>
    <property type="project" value="UniProtKB-KW"/>
</dbReference>
<dbReference type="InterPro" id="IPR013641">
    <property type="entry name" value="KTI12/PSTK"/>
</dbReference>
<dbReference type="Pfam" id="PF08433">
    <property type="entry name" value="KTI12"/>
    <property type="match status" value="1"/>
</dbReference>
<sequence length="291" mass="32629">MPLIVISGYPTSGKTHRAQQLVQFFTSKINSSPDPRVKQIIVHHINDQTLGLSHDVYKEAKLEKEARATEYSAVKRFLGQNAIVIADGLNYIKGFRYQLYCDAKSARTTSCVVHVGTPIETCRQNNDGLLAKGESAGYPSEIFENLVFRYEEPNGMNRWDSPLFTVALDDETPPFERIWDAVVGSDGQVKKVKPNVATVTTSATESDYLYELDKATQDILNLILDWQKNHPGEGGAEIRVGDEMVTISPNVATLPQLQRIRRQFISLNRQNKTPKTRISTLFADYVSHNLG</sequence>
<accession>A0AA43QN06</accession>